<feature type="domain" description="Core" evidence="1">
    <location>
        <begin position="1"/>
        <end position="95"/>
    </location>
</feature>
<comment type="caution">
    <text evidence="2">The sequence shown here is derived from an EMBL/GenBank/DDBJ whole genome shotgun (WGS) entry which is preliminary data.</text>
</comment>
<gene>
    <name evidence="2" type="ORF">F4V43_12535</name>
</gene>
<dbReference type="SUPFAM" id="SSF89360">
    <property type="entry name" value="HesB-like domain"/>
    <property type="match status" value="1"/>
</dbReference>
<organism evidence="2 3">
    <name type="scientific">Paenibacillus spiritus</name>
    <dbReference type="NCBI Taxonomy" id="2496557"/>
    <lineage>
        <taxon>Bacteria</taxon>
        <taxon>Bacillati</taxon>
        <taxon>Bacillota</taxon>
        <taxon>Bacilli</taxon>
        <taxon>Bacillales</taxon>
        <taxon>Paenibacillaceae</taxon>
        <taxon>Paenibacillus</taxon>
    </lineage>
</organism>
<protein>
    <submittedName>
        <fullName evidence="2">Iron-sulfur cluster biosynthesis family protein</fullName>
    </submittedName>
</protein>
<reference evidence="2 3" key="1">
    <citation type="submission" date="2019-09" db="EMBL/GenBank/DDBJ databases">
        <title>Bacillus ochoae sp. nov., Paenibacillus whitsoniae sp. nov., Paenibacillus spiritus sp. nov. Isolated from the Mars Exploration Rover during spacecraft assembly.</title>
        <authorList>
            <person name="Seuylemezian A."/>
            <person name="Vaishampayan P."/>
        </authorList>
    </citation>
    <scope>NUCLEOTIDE SEQUENCE [LARGE SCALE GENOMIC DNA]</scope>
    <source>
        <strain evidence="2 3">MER_111</strain>
    </source>
</reference>
<keyword evidence="3" id="KW-1185">Reference proteome</keyword>
<name>A0A5J5GAR6_9BACL</name>
<dbReference type="OrthoDB" id="2361087at2"/>
<dbReference type="InterPro" id="IPR035903">
    <property type="entry name" value="HesB-like_dom_sf"/>
</dbReference>
<evidence type="ECO:0000313" key="3">
    <source>
        <dbReference type="Proteomes" id="UP000367750"/>
    </source>
</evidence>
<dbReference type="EMBL" id="VYKK01000015">
    <property type="protein sequence ID" value="KAA9004215.1"/>
    <property type="molecule type" value="Genomic_DNA"/>
</dbReference>
<dbReference type="Gene3D" id="2.60.300.12">
    <property type="entry name" value="HesB-like domain"/>
    <property type="match status" value="1"/>
</dbReference>
<evidence type="ECO:0000313" key="2">
    <source>
        <dbReference type="EMBL" id="KAA9004215.1"/>
    </source>
</evidence>
<sequence>MRIELDTLTEERLRHSLKGRPGIFKLYYDTEDCGCNGVLVIQIVEEPYPTDIRIQEEPLAFVVDRQQESQFDEEMRLRADPDYPSYSLSSDGTWFGVNIRVKDLRP</sequence>
<dbReference type="InterPro" id="IPR000361">
    <property type="entry name" value="ATAP_core_dom"/>
</dbReference>
<dbReference type="RefSeq" id="WP_150458568.1">
    <property type="nucleotide sequence ID" value="NZ_VYKK01000015.1"/>
</dbReference>
<accession>A0A5J5GAR6</accession>
<evidence type="ECO:0000259" key="1">
    <source>
        <dbReference type="Pfam" id="PF01521"/>
    </source>
</evidence>
<dbReference type="Pfam" id="PF01521">
    <property type="entry name" value="Fe-S_biosyn"/>
    <property type="match status" value="1"/>
</dbReference>
<dbReference type="Proteomes" id="UP000367750">
    <property type="component" value="Unassembled WGS sequence"/>
</dbReference>
<dbReference type="AlphaFoldDB" id="A0A5J5GAR6"/>
<proteinExistence type="predicted"/>